<feature type="transmembrane region" description="Helical" evidence="1">
    <location>
        <begin position="20"/>
        <end position="38"/>
    </location>
</feature>
<reference evidence="3 4" key="1">
    <citation type="journal article" date="2018" name="Nat. Biotechnol.">
        <title>A standardized bacterial taxonomy based on genome phylogeny substantially revises the tree of life.</title>
        <authorList>
            <person name="Parks D.H."/>
            <person name="Chuvochina M."/>
            <person name="Waite D.W."/>
            <person name="Rinke C."/>
            <person name="Skarshewski A."/>
            <person name="Chaumeil P.A."/>
            <person name="Hugenholtz P."/>
        </authorList>
    </citation>
    <scope>NUCLEOTIDE SEQUENCE [LARGE SCALE GENOMIC DNA]</scope>
    <source>
        <strain evidence="3">UBA9956</strain>
    </source>
</reference>
<feature type="transmembrane region" description="Helical" evidence="1">
    <location>
        <begin position="217"/>
        <end position="234"/>
    </location>
</feature>
<feature type="transmembrane region" description="Helical" evidence="1">
    <location>
        <begin position="75"/>
        <end position="94"/>
    </location>
</feature>
<feature type="transmembrane region" description="Helical" evidence="1">
    <location>
        <begin position="144"/>
        <end position="163"/>
    </location>
</feature>
<dbReference type="InterPro" id="IPR003675">
    <property type="entry name" value="Rce1/LyrA-like_dom"/>
</dbReference>
<gene>
    <name evidence="3" type="ORF">DCW38_06500</name>
</gene>
<comment type="caution">
    <text evidence="3">The sequence shown here is derived from an EMBL/GenBank/DDBJ whole genome shotgun (WGS) entry which is preliminary data.</text>
</comment>
<dbReference type="Proteomes" id="UP000264062">
    <property type="component" value="Unassembled WGS sequence"/>
</dbReference>
<accession>A0A350HB97</accession>
<feature type="transmembrane region" description="Helical" evidence="1">
    <location>
        <begin position="264"/>
        <end position="281"/>
    </location>
</feature>
<keyword evidence="1" id="KW-0472">Membrane</keyword>
<evidence type="ECO:0000313" key="4">
    <source>
        <dbReference type="Proteomes" id="UP000264062"/>
    </source>
</evidence>
<keyword evidence="1" id="KW-1133">Transmembrane helix</keyword>
<evidence type="ECO:0000259" key="2">
    <source>
        <dbReference type="Pfam" id="PF02517"/>
    </source>
</evidence>
<evidence type="ECO:0000313" key="3">
    <source>
        <dbReference type="EMBL" id="HAV92813.1"/>
    </source>
</evidence>
<dbReference type="AlphaFoldDB" id="A0A350HB97"/>
<name>A0A350HB97_UNCW3</name>
<sequence>MIDDMKMFFKDLIVLCQSKMIYYASFFTLWTLFLLYNNNFFYPYYFWILYSILVLFIVPVYFIIAVEEKNRLVKILFAILFTSSVCFAFYLIGLKGSKRNITRNEIINGLMIISALPIIIYSILKKRFFLSDFGFSFGKVKTALLFTLICSVAAVLIAYFASFNPQFKHVYPLIREMKSSTPAFLRYEIGFFLFFFLWEFFFRGAMLFAFIKSSDNIALAIILQSAIFTFAHLGKPGLETISSLFGGLILGFLVYRIKTFMPAAIIHFVLALTMDVISVYFS</sequence>
<feature type="transmembrane region" description="Helical" evidence="1">
    <location>
        <begin position="106"/>
        <end position="124"/>
    </location>
</feature>
<dbReference type="EMBL" id="DMZY01000190">
    <property type="protein sequence ID" value="HAV92813.1"/>
    <property type="molecule type" value="Genomic_DNA"/>
</dbReference>
<feature type="transmembrane region" description="Helical" evidence="1">
    <location>
        <begin position="240"/>
        <end position="257"/>
    </location>
</feature>
<dbReference type="Pfam" id="PF02517">
    <property type="entry name" value="Rce1-like"/>
    <property type="match status" value="1"/>
</dbReference>
<proteinExistence type="predicted"/>
<dbReference type="GO" id="GO:0080120">
    <property type="term" value="P:CAAX-box protein maturation"/>
    <property type="evidence" value="ECO:0007669"/>
    <property type="project" value="UniProtKB-ARBA"/>
</dbReference>
<organism evidence="3 4">
    <name type="scientific">candidate division WOR-3 bacterium</name>
    <dbReference type="NCBI Taxonomy" id="2052148"/>
    <lineage>
        <taxon>Bacteria</taxon>
        <taxon>Bacteria division WOR-3</taxon>
    </lineage>
</organism>
<evidence type="ECO:0000256" key="1">
    <source>
        <dbReference type="SAM" id="Phobius"/>
    </source>
</evidence>
<feature type="transmembrane region" description="Helical" evidence="1">
    <location>
        <begin position="189"/>
        <end position="210"/>
    </location>
</feature>
<keyword evidence="1" id="KW-0812">Transmembrane</keyword>
<dbReference type="GO" id="GO:0004175">
    <property type="term" value="F:endopeptidase activity"/>
    <property type="evidence" value="ECO:0007669"/>
    <property type="project" value="UniProtKB-ARBA"/>
</dbReference>
<feature type="domain" description="CAAX prenyl protease 2/Lysostaphin resistance protein A-like" evidence="2">
    <location>
        <begin position="192"/>
        <end position="270"/>
    </location>
</feature>
<feature type="transmembrane region" description="Helical" evidence="1">
    <location>
        <begin position="44"/>
        <end position="63"/>
    </location>
</feature>
<protein>
    <recommendedName>
        <fullName evidence="2">CAAX prenyl protease 2/Lysostaphin resistance protein A-like domain-containing protein</fullName>
    </recommendedName>
</protein>